<proteinExistence type="inferred from homology"/>
<organism evidence="6 7">
    <name type="scientific">Elaeophora elaphi</name>
    <dbReference type="NCBI Taxonomy" id="1147741"/>
    <lineage>
        <taxon>Eukaryota</taxon>
        <taxon>Metazoa</taxon>
        <taxon>Ecdysozoa</taxon>
        <taxon>Nematoda</taxon>
        <taxon>Chromadorea</taxon>
        <taxon>Rhabditida</taxon>
        <taxon>Spirurina</taxon>
        <taxon>Spiruromorpha</taxon>
        <taxon>Filarioidea</taxon>
        <taxon>Onchocercidae</taxon>
        <taxon>Elaeophora</taxon>
    </lineage>
</organism>
<evidence type="ECO:0000313" key="6">
    <source>
        <dbReference type="Proteomes" id="UP000050640"/>
    </source>
</evidence>
<dbReference type="AlphaFoldDB" id="A0A0R3RTN1"/>
<dbReference type="GO" id="GO:0005576">
    <property type="term" value="C:extracellular region"/>
    <property type="evidence" value="ECO:0007669"/>
    <property type="project" value="UniProtKB-SubCell"/>
</dbReference>
<keyword evidence="4 5" id="KW-0732">Signal</keyword>
<dbReference type="Proteomes" id="UP000050640">
    <property type="component" value="Unplaced"/>
</dbReference>
<dbReference type="InterPro" id="IPR001534">
    <property type="entry name" value="Transthyretin-like"/>
</dbReference>
<evidence type="ECO:0000256" key="1">
    <source>
        <dbReference type="ARBA" id="ARBA00004613"/>
    </source>
</evidence>
<name>A0A0R3RTN1_9BILA</name>
<feature type="chain" id="PRO_5006447777" evidence="5">
    <location>
        <begin position="21"/>
        <end position="148"/>
    </location>
</feature>
<sequence length="148" mass="16668">MRDGTLPLLLLLLLPTIIIAFRSLKIGRKQSTAVRGVLMCNDRPAVNIKMKLYNDGQGRYIKDFMDEGTTDSEGHFLLKGHEISIIDIQPMLELYHDCGDENGQCLKKFSRLIPEDFISEGSEPTRTFDTGTLNLAGKFFNEGRKCIS</sequence>
<dbReference type="Gene3D" id="2.60.40.3330">
    <property type="match status" value="1"/>
</dbReference>
<reference evidence="7" key="1">
    <citation type="submission" date="2017-02" db="UniProtKB">
        <authorList>
            <consortium name="WormBaseParasite"/>
        </authorList>
    </citation>
    <scope>IDENTIFICATION</scope>
</reference>
<dbReference type="WBParaSite" id="EEL_0000533801-mRNA-1">
    <property type="protein sequence ID" value="EEL_0000533801-mRNA-1"/>
    <property type="gene ID" value="EEL_0000533801"/>
</dbReference>
<comment type="similarity">
    <text evidence="2">Belongs to the nematode transthyretin-like family.</text>
</comment>
<evidence type="ECO:0000313" key="7">
    <source>
        <dbReference type="WBParaSite" id="EEL_0000533801-mRNA-1"/>
    </source>
</evidence>
<keyword evidence="3" id="KW-0964">Secreted</keyword>
<comment type="subcellular location">
    <subcellularLocation>
        <location evidence="1">Secreted</location>
    </subcellularLocation>
</comment>
<dbReference type="GO" id="GO:0009986">
    <property type="term" value="C:cell surface"/>
    <property type="evidence" value="ECO:0007669"/>
    <property type="project" value="InterPro"/>
</dbReference>
<evidence type="ECO:0000256" key="3">
    <source>
        <dbReference type="ARBA" id="ARBA00022525"/>
    </source>
</evidence>
<evidence type="ECO:0000256" key="2">
    <source>
        <dbReference type="ARBA" id="ARBA00010112"/>
    </source>
</evidence>
<evidence type="ECO:0000256" key="4">
    <source>
        <dbReference type="ARBA" id="ARBA00022729"/>
    </source>
</evidence>
<protein>
    <submittedName>
        <fullName evidence="7">Transthyretin-like family protein</fullName>
    </submittedName>
</protein>
<feature type="signal peptide" evidence="5">
    <location>
        <begin position="1"/>
        <end position="20"/>
    </location>
</feature>
<dbReference type="PANTHER" id="PTHR21700">
    <property type="entry name" value="TRANSTHYRETIN-LIKE FAMILY PROTEIN-RELATED"/>
    <property type="match status" value="1"/>
</dbReference>
<dbReference type="InterPro" id="IPR038479">
    <property type="entry name" value="Transthyretin-like_sf"/>
</dbReference>
<accession>A0A0R3RTN1</accession>
<evidence type="ECO:0000256" key="5">
    <source>
        <dbReference type="SAM" id="SignalP"/>
    </source>
</evidence>
<dbReference type="Pfam" id="PF01060">
    <property type="entry name" value="TTR-52"/>
    <property type="match status" value="1"/>
</dbReference>
<keyword evidence="6" id="KW-1185">Reference proteome</keyword>